<evidence type="ECO:0000256" key="17">
    <source>
        <dbReference type="SAM" id="Phobius"/>
    </source>
</evidence>
<keyword evidence="10" id="KW-0560">Oxidoreductase</keyword>
<evidence type="ECO:0000256" key="9">
    <source>
        <dbReference type="ARBA" id="ARBA00022989"/>
    </source>
</evidence>
<accession>A0ABZ0Y867</accession>
<reference evidence="18 19" key="1">
    <citation type="submission" date="2023-11" db="EMBL/GenBank/DDBJ databases">
        <title>MicrobeMod: A computational toolkit for identifying prokaryotic methylation and restriction-modification with nanopore sequencing.</title>
        <authorList>
            <person name="Crits-Christoph A."/>
            <person name="Kang S.C."/>
            <person name="Lee H."/>
            <person name="Ostrov N."/>
        </authorList>
    </citation>
    <scope>NUCLEOTIDE SEQUENCE [LARGE SCALE GENOMIC DNA]</scope>
    <source>
        <strain evidence="18 19">ATCC 43984</strain>
    </source>
</reference>
<protein>
    <recommendedName>
        <fullName evidence="4">Cytochrome bo(3) ubiquinol oxidase subunit 4</fullName>
    </recommendedName>
    <alternativeName>
        <fullName evidence="16">Cytochrome o ubiquinol oxidase subunit 4</fullName>
    </alternativeName>
    <alternativeName>
        <fullName evidence="13">Oxidase bo(3) subunit 4</fullName>
    </alternativeName>
    <alternativeName>
        <fullName evidence="14">Ubiquinol oxidase polypeptide IV</fullName>
    </alternativeName>
    <alternativeName>
        <fullName evidence="15">Ubiquinol oxidase subunit 4</fullName>
    </alternativeName>
</protein>
<evidence type="ECO:0000313" key="18">
    <source>
        <dbReference type="EMBL" id="WQH08247.1"/>
    </source>
</evidence>
<dbReference type="Proteomes" id="UP001321908">
    <property type="component" value="Chromosome"/>
</dbReference>
<evidence type="ECO:0000313" key="19">
    <source>
        <dbReference type="Proteomes" id="UP001321908"/>
    </source>
</evidence>
<evidence type="ECO:0000256" key="12">
    <source>
        <dbReference type="ARBA" id="ARBA00025694"/>
    </source>
</evidence>
<keyword evidence="8" id="KW-0249">Electron transport</keyword>
<keyword evidence="6" id="KW-1003">Cell membrane</keyword>
<dbReference type="InterPro" id="IPR014210">
    <property type="entry name" value="Cyt_o_ubiqinol_oxidase_su4"/>
</dbReference>
<evidence type="ECO:0000256" key="11">
    <source>
        <dbReference type="ARBA" id="ARBA00023136"/>
    </source>
</evidence>
<evidence type="ECO:0000256" key="16">
    <source>
        <dbReference type="ARBA" id="ARBA00032185"/>
    </source>
</evidence>
<evidence type="ECO:0000256" key="3">
    <source>
        <dbReference type="ARBA" id="ARBA00011700"/>
    </source>
</evidence>
<keyword evidence="19" id="KW-1185">Reference proteome</keyword>
<comment type="subunit">
    <text evidence="3">Heterooctamer of two A chains, two B chains, two C chains and two D chains.</text>
</comment>
<organism evidence="18 19">
    <name type="scientific">Chromohalobacter canadensis</name>
    <dbReference type="NCBI Taxonomy" id="141389"/>
    <lineage>
        <taxon>Bacteria</taxon>
        <taxon>Pseudomonadati</taxon>
        <taxon>Pseudomonadota</taxon>
        <taxon>Gammaproteobacteria</taxon>
        <taxon>Oceanospirillales</taxon>
        <taxon>Halomonadaceae</taxon>
        <taxon>Chromohalobacter</taxon>
    </lineage>
</organism>
<keyword evidence="7 17" id="KW-0812">Transmembrane</keyword>
<feature type="transmembrane region" description="Helical" evidence="17">
    <location>
        <begin position="81"/>
        <end position="101"/>
    </location>
</feature>
<evidence type="ECO:0000256" key="5">
    <source>
        <dbReference type="ARBA" id="ARBA00022448"/>
    </source>
</evidence>
<dbReference type="Pfam" id="PF03626">
    <property type="entry name" value="COX4_pro"/>
    <property type="match status" value="1"/>
</dbReference>
<feature type="transmembrane region" description="Helical" evidence="17">
    <location>
        <begin position="48"/>
        <end position="69"/>
    </location>
</feature>
<evidence type="ECO:0000256" key="13">
    <source>
        <dbReference type="ARBA" id="ARBA00030071"/>
    </source>
</evidence>
<comment type="subcellular location">
    <subcellularLocation>
        <location evidence="1">Cell membrane</location>
        <topology evidence="1">Multi-pass membrane protein</topology>
    </subcellularLocation>
</comment>
<evidence type="ECO:0000256" key="7">
    <source>
        <dbReference type="ARBA" id="ARBA00022692"/>
    </source>
</evidence>
<evidence type="ECO:0000256" key="10">
    <source>
        <dbReference type="ARBA" id="ARBA00023002"/>
    </source>
</evidence>
<dbReference type="InterPro" id="IPR050968">
    <property type="entry name" value="Cytochrome_c_oxidase_bac_sub4"/>
</dbReference>
<evidence type="ECO:0000256" key="4">
    <source>
        <dbReference type="ARBA" id="ARBA00014689"/>
    </source>
</evidence>
<comment type="similarity">
    <text evidence="2">Belongs to the cytochrome c oxidase bacterial subunit 4 family.</text>
</comment>
<gene>
    <name evidence="18" type="primary">cyoD</name>
    <name evidence="18" type="ORF">SR908_12275</name>
</gene>
<dbReference type="PANTHER" id="PTHR36835">
    <property type="entry name" value="CYTOCHROME BO(3) UBIQUINOL OXIDASE SUBUNIT 4"/>
    <property type="match status" value="1"/>
</dbReference>
<feature type="transmembrane region" description="Helical" evidence="17">
    <location>
        <begin position="20"/>
        <end position="42"/>
    </location>
</feature>
<dbReference type="EMBL" id="CP140151">
    <property type="protein sequence ID" value="WQH08247.1"/>
    <property type="molecule type" value="Genomic_DNA"/>
</dbReference>
<dbReference type="RefSeq" id="WP_035411119.1">
    <property type="nucleotide sequence ID" value="NZ_CP140151.1"/>
</dbReference>
<evidence type="ECO:0000256" key="2">
    <source>
        <dbReference type="ARBA" id="ARBA00008079"/>
    </source>
</evidence>
<evidence type="ECO:0000256" key="14">
    <source>
        <dbReference type="ARBA" id="ARBA00030211"/>
    </source>
</evidence>
<dbReference type="NCBIfam" id="TIGR02847">
    <property type="entry name" value="CyoD"/>
    <property type="match status" value="1"/>
</dbReference>
<sequence length="109" mass="11834">MSDTHASHDSGNHGSVKTYVIGLILSIILTLVAFGVVMLGGFGTTATIVTIIFMAVLQILVQLILFMHLELKTQEGRESGGFFFFTAVILGLIIGGSIWIMHNLRLNLM</sequence>
<keyword evidence="11 17" id="KW-0472">Membrane</keyword>
<evidence type="ECO:0000256" key="15">
    <source>
        <dbReference type="ARBA" id="ARBA00031887"/>
    </source>
</evidence>
<evidence type="ECO:0000256" key="8">
    <source>
        <dbReference type="ARBA" id="ARBA00022982"/>
    </source>
</evidence>
<evidence type="ECO:0000256" key="6">
    <source>
        <dbReference type="ARBA" id="ARBA00022475"/>
    </source>
</evidence>
<dbReference type="InterPro" id="IPR005171">
    <property type="entry name" value="Cyt_c_oxidase_su4_prok"/>
</dbReference>
<name>A0ABZ0Y867_9GAMM</name>
<proteinExistence type="inferred from homology"/>
<keyword evidence="5" id="KW-0813">Transport</keyword>
<keyword evidence="9 17" id="KW-1133">Transmembrane helix</keyword>
<evidence type="ECO:0000256" key="1">
    <source>
        <dbReference type="ARBA" id="ARBA00004651"/>
    </source>
</evidence>
<comment type="function">
    <text evidence="12">Cytochrome bo(3) ubiquinol terminal oxidase is the component of the aerobic respiratory chain of E.coli that predominates when cells are grown at high aeration. Has proton pump activity across the membrane in addition to electron transfer, pumping 2 protons/electron.</text>
</comment>
<dbReference type="PANTHER" id="PTHR36835:SF1">
    <property type="entry name" value="CYTOCHROME BO(3) UBIQUINOL OXIDASE SUBUNIT 4"/>
    <property type="match status" value="1"/>
</dbReference>